<dbReference type="EMBL" id="JAGIOD010000002">
    <property type="protein sequence ID" value="MBP2384431.1"/>
    <property type="molecule type" value="Genomic_DNA"/>
</dbReference>
<evidence type="ECO:0000313" key="1">
    <source>
        <dbReference type="EMBL" id="MBP2384431.1"/>
    </source>
</evidence>
<protein>
    <submittedName>
        <fullName evidence="1">Uncharacterized protein</fullName>
    </submittedName>
</protein>
<name>A0ABS4X801_9MICO</name>
<evidence type="ECO:0000313" key="2">
    <source>
        <dbReference type="Proteomes" id="UP001519290"/>
    </source>
</evidence>
<organism evidence="1 2">
    <name type="scientific">Brachybacterium sacelli</name>
    <dbReference type="NCBI Taxonomy" id="173364"/>
    <lineage>
        <taxon>Bacteria</taxon>
        <taxon>Bacillati</taxon>
        <taxon>Actinomycetota</taxon>
        <taxon>Actinomycetes</taxon>
        <taxon>Micrococcales</taxon>
        <taxon>Dermabacteraceae</taxon>
        <taxon>Brachybacterium</taxon>
    </lineage>
</organism>
<reference evidence="1 2" key="1">
    <citation type="submission" date="2021-03" db="EMBL/GenBank/DDBJ databases">
        <title>Sequencing the genomes of 1000 actinobacteria strains.</title>
        <authorList>
            <person name="Klenk H.-P."/>
        </authorList>
    </citation>
    <scope>NUCLEOTIDE SEQUENCE [LARGE SCALE GENOMIC DNA]</scope>
    <source>
        <strain evidence="1 2">DSM 14566</strain>
    </source>
</reference>
<dbReference type="Proteomes" id="UP001519290">
    <property type="component" value="Unassembled WGS sequence"/>
</dbReference>
<sequence length="88" mass="9945">MLWPTLQRDFLLSLAVEGTYRPLRSSAILDELVHHEAQKLIRRGTPDADAEARSDRLIATMPKASNACPHCSLDIRRTPACIGRHEQR</sequence>
<comment type="caution">
    <text evidence="1">The sequence shown here is derived from an EMBL/GenBank/DDBJ whole genome shotgun (WGS) entry which is preliminary data.</text>
</comment>
<accession>A0ABS4X801</accession>
<dbReference type="RefSeq" id="WP_209905275.1">
    <property type="nucleotide sequence ID" value="NZ_BAAAJW010000013.1"/>
</dbReference>
<gene>
    <name evidence="1" type="ORF">JOF43_004420</name>
</gene>
<keyword evidence="2" id="KW-1185">Reference proteome</keyword>
<proteinExistence type="predicted"/>